<evidence type="ECO:0000313" key="2">
    <source>
        <dbReference type="Proteomes" id="UP000006565"/>
    </source>
</evidence>
<name>E1RG00_METP4</name>
<sequence length="135" mass="14968">MVALVGSFIVACSAIFYLIGSERLDDLVTPPSLFSVYNDDEVPHEVNITIFSVNGTHNNTQVCSETFRVKSGGKKKSSIMNDDGGEYLFKISIDKGALQEFTLLIERSDSLVISVITEQDIEISTIVRNRTMEKD</sequence>
<proteinExistence type="predicted"/>
<protein>
    <submittedName>
        <fullName evidence="1">Uncharacterized protein</fullName>
    </submittedName>
</protein>
<evidence type="ECO:0000313" key="1">
    <source>
        <dbReference type="EMBL" id="ADN35152.1"/>
    </source>
</evidence>
<dbReference type="KEGG" id="mpi:Mpet_0378"/>
<dbReference type="EMBL" id="CP002117">
    <property type="protein sequence ID" value="ADN35152.1"/>
    <property type="molecule type" value="Genomic_DNA"/>
</dbReference>
<reference evidence="1 2" key="1">
    <citation type="journal article" date="2010" name="Stand. Genomic Sci.">
        <title>Complete genome sequence of Methanoplanus petrolearius type strain (SEBR 4847).</title>
        <authorList>
            <person name="Brambilla E."/>
            <person name="Djao O.D."/>
            <person name="Daligault H."/>
            <person name="Lapidus A."/>
            <person name="Lucas S."/>
            <person name="Hammon N."/>
            <person name="Nolan M."/>
            <person name="Tice H."/>
            <person name="Cheng J.F."/>
            <person name="Han C."/>
            <person name="Tapia R."/>
            <person name="Goodwin L."/>
            <person name="Pitluck S."/>
            <person name="Liolios K."/>
            <person name="Ivanova N."/>
            <person name="Mavromatis K."/>
            <person name="Mikhailova N."/>
            <person name="Pati A."/>
            <person name="Chen A."/>
            <person name="Palaniappan K."/>
            <person name="Land M."/>
            <person name="Hauser L."/>
            <person name="Chang Y.J."/>
            <person name="Jeffries C.D."/>
            <person name="Rohde M."/>
            <person name="Spring S."/>
            <person name="Sikorski J."/>
            <person name="Goker M."/>
            <person name="Woyke T."/>
            <person name="Bristow J."/>
            <person name="Eisen J.A."/>
            <person name="Markowitz V."/>
            <person name="Hugenholtz P."/>
            <person name="Kyrpides N.C."/>
            <person name="Klenk H.P."/>
        </authorList>
    </citation>
    <scope>NUCLEOTIDE SEQUENCE [LARGE SCALE GENOMIC DNA]</scope>
    <source>
        <strain evidence="2">DSM 11571 / OCM 486 / SEBR 4847</strain>
    </source>
</reference>
<keyword evidence="2" id="KW-1185">Reference proteome</keyword>
<accession>E1RG00</accession>
<dbReference type="eggNOG" id="arCOG03341">
    <property type="taxonomic scope" value="Archaea"/>
</dbReference>
<dbReference type="HOGENOM" id="CLU_1881107_0_0_2"/>
<dbReference type="AlphaFoldDB" id="E1RG00"/>
<organism evidence="1 2">
    <name type="scientific">Methanolacinia petrolearia (strain DSM 11571 / OCM 486 / SEBR 4847)</name>
    <name type="common">Methanoplanus petrolearius</name>
    <dbReference type="NCBI Taxonomy" id="679926"/>
    <lineage>
        <taxon>Archaea</taxon>
        <taxon>Methanobacteriati</taxon>
        <taxon>Methanobacteriota</taxon>
        <taxon>Stenosarchaea group</taxon>
        <taxon>Methanomicrobia</taxon>
        <taxon>Methanomicrobiales</taxon>
        <taxon>Methanomicrobiaceae</taxon>
        <taxon>Methanolacinia</taxon>
    </lineage>
</organism>
<gene>
    <name evidence="1" type="ordered locus">Mpet_0378</name>
</gene>
<dbReference type="Proteomes" id="UP000006565">
    <property type="component" value="Chromosome"/>
</dbReference>